<gene>
    <name evidence="1" type="ORF">MHSWG343_10440</name>
</gene>
<accession>A0A478FUM0</accession>
<dbReference type="EMBL" id="BIMN01000008">
    <property type="protein sequence ID" value="GCE64036.1"/>
    <property type="molecule type" value="Genomic_DNA"/>
</dbReference>
<organism evidence="1 2">
    <name type="scientific">Candidatus Mycoplasma haematohominis</name>
    <dbReference type="NCBI Taxonomy" id="1494318"/>
    <lineage>
        <taxon>Bacteria</taxon>
        <taxon>Bacillati</taxon>
        <taxon>Mycoplasmatota</taxon>
        <taxon>Mollicutes</taxon>
        <taxon>Mycoplasmataceae</taxon>
        <taxon>Mycoplasma</taxon>
    </lineage>
</organism>
<sequence length="195" mass="22761">MSLLKKVTIGGSITAVAGGTGGYLIWDSQNKKWIEATEAEMIQKLEEERKREQKWHEDFEKIHPNFRILPSLNDLENIKNFVISGANSTDKTYNVFRDIKDPTSDNKNSIKVHNEISVSDYENFQEEEEFKHMWYSLNKNPNLKMETKNFGEKVEGCENIEKIETESFKLQQGCWGRIKVDRANKTFDYLTKKTI</sequence>
<reference evidence="1 2" key="1">
    <citation type="submission" date="2019-01" db="EMBL/GenBank/DDBJ databases">
        <title>Draft genome sequences of Candidatus Mycoplasma haemohominis SWG34-3 identified from a patient with pyrexia, anemia and liver dysfunction.</title>
        <authorList>
            <person name="Sekizuka T."/>
            <person name="Hattori N."/>
            <person name="Katano H."/>
            <person name="Takuma T."/>
            <person name="Ito T."/>
            <person name="Arai N."/>
            <person name="Yanai R."/>
            <person name="Ishii S."/>
            <person name="Miura Y."/>
            <person name="Tokunaga T."/>
            <person name="Watanabe H."/>
            <person name="Nomura N."/>
            <person name="Eguchi J."/>
            <person name="Arai T."/>
            <person name="Hasegawa H."/>
            <person name="Nakamaki T."/>
            <person name="Wakita T."/>
            <person name="Niki Y."/>
            <person name="Kuroda M."/>
        </authorList>
    </citation>
    <scope>NUCLEOTIDE SEQUENCE [LARGE SCALE GENOMIC DNA]</scope>
    <source>
        <strain evidence="1">SWG34-3</strain>
    </source>
</reference>
<dbReference type="AlphaFoldDB" id="A0A478FUM0"/>
<proteinExistence type="predicted"/>
<name>A0A478FUM0_9MOLU</name>
<evidence type="ECO:0000313" key="2">
    <source>
        <dbReference type="Proteomes" id="UP000324831"/>
    </source>
</evidence>
<evidence type="ECO:0000313" key="1">
    <source>
        <dbReference type="EMBL" id="GCE64036.1"/>
    </source>
</evidence>
<comment type="caution">
    <text evidence="1">The sequence shown here is derived from an EMBL/GenBank/DDBJ whole genome shotgun (WGS) entry which is preliminary data.</text>
</comment>
<dbReference type="Proteomes" id="UP000324831">
    <property type="component" value="Unassembled WGS sequence"/>
</dbReference>
<protein>
    <submittedName>
        <fullName evidence="1">Uncharacterized protein</fullName>
    </submittedName>
</protein>